<protein>
    <submittedName>
        <fullName evidence="1">Uncharacterized protein</fullName>
    </submittedName>
</protein>
<sequence>MELKFMMTCHHSVGAQSQVDMGEAKNATPDWVRFRILTRLQVQALLSGDQGYSQAEWTLLRYEGLERT</sequence>
<dbReference type="Proteomes" id="UP000237000">
    <property type="component" value="Unassembled WGS sequence"/>
</dbReference>
<evidence type="ECO:0000313" key="2">
    <source>
        <dbReference type="Proteomes" id="UP000237000"/>
    </source>
</evidence>
<reference evidence="2" key="1">
    <citation type="submission" date="2016-06" db="EMBL/GenBank/DDBJ databases">
        <title>Parallel loss of symbiosis genes in relatives of nitrogen-fixing non-legume Parasponia.</title>
        <authorList>
            <person name="Van Velzen R."/>
            <person name="Holmer R."/>
            <person name="Bu F."/>
            <person name="Rutten L."/>
            <person name="Van Zeijl A."/>
            <person name="Liu W."/>
            <person name="Santuari L."/>
            <person name="Cao Q."/>
            <person name="Sharma T."/>
            <person name="Shen D."/>
            <person name="Roswanjaya Y."/>
            <person name="Wardhani T."/>
            <person name="Kalhor M.S."/>
            <person name="Jansen J."/>
            <person name="Van den Hoogen J."/>
            <person name="Gungor B."/>
            <person name="Hartog M."/>
            <person name="Hontelez J."/>
            <person name="Verver J."/>
            <person name="Yang W.-C."/>
            <person name="Schijlen E."/>
            <person name="Repin R."/>
            <person name="Schilthuizen M."/>
            <person name="Schranz E."/>
            <person name="Heidstra R."/>
            <person name="Miyata K."/>
            <person name="Fedorova E."/>
            <person name="Kohlen W."/>
            <person name="Bisseling T."/>
            <person name="Smit S."/>
            <person name="Geurts R."/>
        </authorList>
    </citation>
    <scope>NUCLEOTIDE SEQUENCE [LARGE SCALE GENOMIC DNA]</scope>
    <source>
        <strain evidence="2">cv. RG33-2</strain>
    </source>
</reference>
<organism evidence="1 2">
    <name type="scientific">Trema orientale</name>
    <name type="common">Charcoal tree</name>
    <name type="synonym">Celtis orientalis</name>
    <dbReference type="NCBI Taxonomy" id="63057"/>
    <lineage>
        <taxon>Eukaryota</taxon>
        <taxon>Viridiplantae</taxon>
        <taxon>Streptophyta</taxon>
        <taxon>Embryophyta</taxon>
        <taxon>Tracheophyta</taxon>
        <taxon>Spermatophyta</taxon>
        <taxon>Magnoliopsida</taxon>
        <taxon>eudicotyledons</taxon>
        <taxon>Gunneridae</taxon>
        <taxon>Pentapetalae</taxon>
        <taxon>rosids</taxon>
        <taxon>fabids</taxon>
        <taxon>Rosales</taxon>
        <taxon>Cannabaceae</taxon>
        <taxon>Trema</taxon>
    </lineage>
</organism>
<dbReference type="AlphaFoldDB" id="A0A2P5FQP1"/>
<dbReference type="EMBL" id="JXTC01000014">
    <property type="protein sequence ID" value="POO00115.1"/>
    <property type="molecule type" value="Genomic_DNA"/>
</dbReference>
<name>A0A2P5FQP1_TREOI</name>
<accession>A0A2P5FQP1</accession>
<dbReference type="OrthoDB" id="10403190at2759"/>
<proteinExistence type="predicted"/>
<keyword evidence="2" id="KW-1185">Reference proteome</keyword>
<gene>
    <name evidence="1" type="ORF">TorRG33x02_038930</name>
</gene>
<evidence type="ECO:0000313" key="1">
    <source>
        <dbReference type="EMBL" id="POO00115.1"/>
    </source>
</evidence>
<dbReference type="InParanoid" id="A0A2P5FQP1"/>
<comment type="caution">
    <text evidence="1">The sequence shown here is derived from an EMBL/GenBank/DDBJ whole genome shotgun (WGS) entry which is preliminary data.</text>
</comment>